<dbReference type="SMART" id="SM00869">
    <property type="entry name" value="Autotransporter"/>
    <property type="match status" value="1"/>
</dbReference>
<reference evidence="4 5" key="1">
    <citation type="journal article" date="2014" name="Nature">
        <title>Sequential evolution of bacterial morphology by co-option of a developmental regulator.</title>
        <authorList>
            <person name="Jiang C."/>
            <person name="Brown P.J."/>
            <person name="Ducret A."/>
            <person name="Brun Y.V."/>
        </authorList>
    </citation>
    <scope>NUCLEOTIDE SEQUENCE [LARGE SCALE GENOMIC DNA]</scope>
    <source>
        <strain evidence="4 5">DSM 16100</strain>
    </source>
</reference>
<gene>
    <name evidence="4" type="ORF">ABENE_01960</name>
</gene>
<evidence type="ECO:0000313" key="4">
    <source>
        <dbReference type="EMBL" id="ESQ94294.1"/>
    </source>
</evidence>
<keyword evidence="5" id="KW-1185">Reference proteome</keyword>
<feature type="region of interest" description="Disordered" evidence="1">
    <location>
        <begin position="299"/>
        <end position="319"/>
    </location>
</feature>
<dbReference type="Proteomes" id="UP000017837">
    <property type="component" value="Unassembled WGS sequence"/>
</dbReference>
<dbReference type="Pfam" id="PF03797">
    <property type="entry name" value="Autotransporter"/>
    <property type="match status" value="1"/>
</dbReference>
<dbReference type="OrthoDB" id="7613961at2"/>
<proteinExistence type="predicted"/>
<dbReference type="AlphaFoldDB" id="V4Q3M6"/>
<protein>
    <recommendedName>
        <fullName evidence="3">Autotransporter domain-containing protein</fullName>
    </recommendedName>
</protein>
<sequence length="1097" mass="113207">MRKHKLLTATALNLTMGLLAVAGMSGQALAATTINTATIAPVKTSVAGDLSVDTAGSITVTSGNAITVDSNNSVTLKGKIDMLKSAAGSTGILIDGGRTGNLTVSANITVTDDYTRVDTTKAADGTAAPDGIVEAPFADSVTRYGIHSTGTTPFIGNVIVNSGNTIAVDGKNAYGIRFENNIQGNFTMDGTITMNGDNNTAVSLENGATGNVYLSGTINSFGKDSKGVNLAGDFGGSVIIDGAYTGTGYATTSALSAAGLKTVLATPEDLYQSGPLVDISGNLAKGLLIGSAVKRDESTKVLTDNPDQDGDGNADSTQTTATLTNYGSAPTLRIASGAADITLGGIVYGATALKPPAVNYGLLVRGTINGSGLYQKVDNVAVQLGGLGHAVTIANGIGINGIVSSTAYGGDATALSVQSGTATPLLDVQGTIRGTAASATTATSTTTNGTTTTTYATVGNTTARAIDIWSDANLPKINVAVGGGIYAVATGSTEQAVAIRDRSNKLTNITNNSIISAAITASDDNGDGKADALINSPIAIDTRGNTAGLTLTQIDTNPTDSDADKAIAAPYIRGDILLGSGNDSITSNGGLISGNIDFGNGANSFTLSGGAVYLGKASNGATGTVAFDLAKGTAGFLAGTSLNLTSFHIGAESTLSLSLDTTKPTTPIFTNTGTAVFDTGATLNVTLNNLIVTQTKFTLMTASSFSLGNVVTTGLDGHIPYLYHAVLTTNAGNTELYADFRLKNKEESKFSDNQYSALAPILSVAAKDAGATSSLMSQVTKAGFDQIYNQYLPDYSGENLLNLSLGASSLNRTLGALTLVPDNNEGQWWLQEYGYHTKRDYGDTAGFKATGFSFAGGREREVYGNQMVGLYMSYTSASPLDTFAIAAEKTVNSDVTVGGYWRLRTGALKSWAHAGAGFTSFETTRNILTDSVNHVAHAKWDGYSYSGGLGASYEIKAGPFSVTPQVLADYYALSEKNHSESGGGDYFDLTVGERNSHLLTSTALLNFSYTKLFVKPEIWFGYKQNVSAELADTVAAFTLAGSTPFTLSGGDIEGGGPVAGFRISADNQYSYFSLEGEYEKQDTYSNYSIALRTRFQF</sequence>
<dbReference type="RefSeq" id="WP_018080112.1">
    <property type="nucleotide sequence ID" value="NZ_AQWM01000001.1"/>
</dbReference>
<dbReference type="SUPFAM" id="SSF103515">
    <property type="entry name" value="Autotransporter"/>
    <property type="match status" value="1"/>
</dbReference>
<evidence type="ECO:0000256" key="2">
    <source>
        <dbReference type="SAM" id="SignalP"/>
    </source>
</evidence>
<dbReference type="STRING" id="1121022.GCA_000376105_00434"/>
<comment type="caution">
    <text evidence="4">The sequence shown here is derived from an EMBL/GenBank/DDBJ whole genome shotgun (WGS) entry which is preliminary data.</text>
</comment>
<dbReference type="PATRIC" id="fig|1121022.4.peg.385"/>
<dbReference type="PROSITE" id="PS51208">
    <property type="entry name" value="AUTOTRANSPORTER"/>
    <property type="match status" value="1"/>
</dbReference>
<keyword evidence="2" id="KW-0732">Signal</keyword>
<dbReference type="Gene3D" id="2.40.128.130">
    <property type="entry name" value="Autotransporter beta-domain"/>
    <property type="match status" value="1"/>
</dbReference>
<accession>V4Q3M6</accession>
<evidence type="ECO:0000313" key="5">
    <source>
        <dbReference type="Proteomes" id="UP000017837"/>
    </source>
</evidence>
<dbReference type="EMBL" id="AWGB01000004">
    <property type="protein sequence ID" value="ESQ94294.1"/>
    <property type="molecule type" value="Genomic_DNA"/>
</dbReference>
<dbReference type="InterPro" id="IPR005546">
    <property type="entry name" value="Autotransporte_beta"/>
</dbReference>
<dbReference type="InterPro" id="IPR036709">
    <property type="entry name" value="Autotransporte_beta_dom_sf"/>
</dbReference>
<evidence type="ECO:0000259" key="3">
    <source>
        <dbReference type="PROSITE" id="PS51208"/>
    </source>
</evidence>
<evidence type="ECO:0000256" key="1">
    <source>
        <dbReference type="SAM" id="MobiDB-lite"/>
    </source>
</evidence>
<organism evidence="4 5">
    <name type="scientific">Asticcacaulis benevestitus DSM 16100 = ATCC BAA-896</name>
    <dbReference type="NCBI Taxonomy" id="1121022"/>
    <lineage>
        <taxon>Bacteria</taxon>
        <taxon>Pseudomonadati</taxon>
        <taxon>Pseudomonadota</taxon>
        <taxon>Alphaproteobacteria</taxon>
        <taxon>Caulobacterales</taxon>
        <taxon>Caulobacteraceae</taxon>
        <taxon>Asticcacaulis</taxon>
    </lineage>
</organism>
<feature type="signal peptide" evidence="2">
    <location>
        <begin position="1"/>
        <end position="30"/>
    </location>
</feature>
<dbReference type="eggNOG" id="COG4625">
    <property type="taxonomic scope" value="Bacteria"/>
</dbReference>
<feature type="domain" description="Autotransporter" evidence="3">
    <location>
        <begin position="821"/>
        <end position="1097"/>
    </location>
</feature>
<feature type="chain" id="PRO_5004725720" description="Autotransporter domain-containing protein" evidence="2">
    <location>
        <begin position="31"/>
        <end position="1097"/>
    </location>
</feature>
<name>V4Q3M6_9CAUL</name>